<gene>
    <name evidence="1" type="ORF">TUM17379_22670</name>
</gene>
<dbReference type="Proteomes" id="UP000825078">
    <property type="component" value="Chromosome"/>
</dbReference>
<organism evidence="1 2">
    <name type="scientific">Shewanella algae</name>
    <dbReference type="NCBI Taxonomy" id="38313"/>
    <lineage>
        <taxon>Bacteria</taxon>
        <taxon>Pseudomonadati</taxon>
        <taxon>Pseudomonadota</taxon>
        <taxon>Gammaproteobacteria</taxon>
        <taxon>Alteromonadales</taxon>
        <taxon>Shewanellaceae</taxon>
        <taxon>Shewanella</taxon>
    </lineage>
</organism>
<dbReference type="RefSeq" id="WP_208147026.1">
    <property type="nucleotide sequence ID" value="NZ_AP024613.1"/>
</dbReference>
<dbReference type="AlphaFoldDB" id="A0AAD1K9F4"/>
<reference evidence="1" key="1">
    <citation type="submission" date="2021-05" db="EMBL/GenBank/DDBJ databases">
        <title>Molecular characterization for Shewanella algae harboring chromosomal blaOXA-55-like strains isolated from clinical and environment sample.</title>
        <authorList>
            <person name="Ohama Y."/>
            <person name="Aoki K."/>
            <person name="Harada S."/>
            <person name="Moriya K."/>
            <person name="Ishii Y."/>
            <person name="Tateda K."/>
        </authorList>
    </citation>
    <scope>NUCLEOTIDE SEQUENCE</scope>
    <source>
        <strain evidence="1">TUM17379</strain>
    </source>
</reference>
<evidence type="ECO:0000313" key="1">
    <source>
        <dbReference type="EMBL" id="BCV45249.1"/>
    </source>
</evidence>
<accession>A0AAD1K9F4</accession>
<protein>
    <submittedName>
        <fullName evidence="1">Uncharacterized protein</fullName>
    </submittedName>
</protein>
<proteinExistence type="predicted"/>
<dbReference type="EMBL" id="AP024613">
    <property type="protein sequence ID" value="BCV45249.1"/>
    <property type="molecule type" value="Genomic_DNA"/>
</dbReference>
<name>A0AAD1K9F4_9GAMM</name>
<sequence length="283" mass="33553">MNNEQLINAIRNKEADKLKCYSYDDMWYDVISTQIPADFEHLLNNYPFKNNEEKKVIFLQLLMSDIEHYLKKDCIGAFLNHFPPEQLKVVFPEGILTITQYENSFYVFKKLVENKFPLDHNIFLLMGCRNNQKEYLEFITQHFNVTDEILEQALDQIINSDYFGESSTDATQIYLIKYLLEMLNVNCNLPGTSDHDWLYQECFENVPPAAKYFYTDDFDIAILYDQEYWEYISENYLEDEDYESLYLAALDDIKNSNLDIDFEQMQAIFIDLNMPAAAQIFSH</sequence>
<evidence type="ECO:0000313" key="2">
    <source>
        <dbReference type="Proteomes" id="UP000825078"/>
    </source>
</evidence>